<dbReference type="InParanoid" id="H2Z447"/>
<feature type="transmembrane region" description="Helical" evidence="6">
    <location>
        <begin position="63"/>
        <end position="88"/>
    </location>
</feature>
<dbReference type="InterPro" id="IPR008253">
    <property type="entry name" value="Marvel"/>
</dbReference>
<evidence type="ECO:0000256" key="1">
    <source>
        <dbReference type="ARBA" id="ARBA00004141"/>
    </source>
</evidence>
<evidence type="ECO:0000256" key="5">
    <source>
        <dbReference type="PROSITE-ProRule" id="PRU00581"/>
    </source>
</evidence>
<evidence type="ECO:0000256" key="4">
    <source>
        <dbReference type="ARBA" id="ARBA00023136"/>
    </source>
</evidence>
<feature type="transmembrane region" description="Helical" evidence="6">
    <location>
        <begin position="125"/>
        <end position="148"/>
    </location>
</feature>
<dbReference type="AlphaFoldDB" id="H2Z447"/>
<reference evidence="9" key="1">
    <citation type="submission" date="2003-08" db="EMBL/GenBank/DDBJ databases">
        <authorList>
            <person name="Birren B."/>
            <person name="Nusbaum C."/>
            <person name="Abebe A."/>
            <person name="Abouelleil A."/>
            <person name="Adekoya E."/>
            <person name="Ait-zahra M."/>
            <person name="Allen N."/>
            <person name="Allen T."/>
            <person name="An P."/>
            <person name="Anderson M."/>
            <person name="Anderson S."/>
            <person name="Arachchi H."/>
            <person name="Armbruster J."/>
            <person name="Bachantsang P."/>
            <person name="Baldwin J."/>
            <person name="Barry A."/>
            <person name="Bayul T."/>
            <person name="Blitshsteyn B."/>
            <person name="Bloom T."/>
            <person name="Blye J."/>
            <person name="Boguslavskiy L."/>
            <person name="Borowsky M."/>
            <person name="Boukhgalter B."/>
            <person name="Brunache A."/>
            <person name="Butler J."/>
            <person name="Calixte N."/>
            <person name="Calvo S."/>
            <person name="Camarata J."/>
            <person name="Campo K."/>
            <person name="Chang J."/>
            <person name="Cheshatsang Y."/>
            <person name="Citroen M."/>
            <person name="Collymore A."/>
            <person name="Considine T."/>
            <person name="Cook A."/>
            <person name="Cooke P."/>
            <person name="Corum B."/>
            <person name="Cuomo C."/>
            <person name="David R."/>
            <person name="Dawoe T."/>
            <person name="Degray S."/>
            <person name="Dodge S."/>
            <person name="Dooley K."/>
            <person name="Dorje P."/>
            <person name="Dorjee K."/>
            <person name="Dorris L."/>
            <person name="Duffey N."/>
            <person name="Dupes A."/>
            <person name="Elkins T."/>
            <person name="Engels R."/>
            <person name="Erickson J."/>
            <person name="Farina A."/>
            <person name="Faro S."/>
            <person name="Ferreira P."/>
            <person name="Fischer H."/>
            <person name="Fitzgerald M."/>
            <person name="Foley K."/>
            <person name="Gage D."/>
            <person name="Galagan J."/>
            <person name="Gearin G."/>
            <person name="Gnerre S."/>
            <person name="Gnirke A."/>
            <person name="Goyette A."/>
            <person name="Graham J."/>
            <person name="Grandbois E."/>
            <person name="Gyaltsen K."/>
            <person name="Hafez N."/>
            <person name="Hagopian D."/>
            <person name="Hagos B."/>
            <person name="Hall J."/>
            <person name="Hatcher B."/>
            <person name="Heller A."/>
            <person name="Higgins H."/>
            <person name="Honan T."/>
            <person name="Horn A."/>
            <person name="Houde N."/>
            <person name="Hughes L."/>
            <person name="Hulme W."/>
            <person name="Husby E."/>
            <person name="Iliev I."/>
            <person name="Jaffe D."/>
            <person name="Jones C."/>
            <person name="Kamal M."/>
            <person name="Kamat A."/>
            <person name="Kamvysselis M."/>
            <person name="Karlsson E."/>
            <person name="Kells C."/>
            <person name="Kieu A."/>
            <person name="Kisner P."/>
            <person name="Kodira C."/>
            <person name="Kulbokas E."/>
            <person name="Labutti K."/>
            <person name="Lama D."/>
            <person name="Landers T."/>
            <person name="Leger J."/>
            <person name="Levine S."/>
            <person name="Lewis D."/>
            <person name="Lewis T."/>
            <person name="Lindblad-toh K."/>
            <person name="Liu X."/>
            <person name="Lokyitsang T."/>
            <person name="Lokyitsang Y."/>
            <person name="Lucien O."/>
            <person name="Lui A."/>
            <person name="Ma L.J."/>
            <person name="Mabbitt R."/>
            <person name="Macdonald J."/>
            <person name="Maclean C."/>
            <person name="Major J."/>
            <person name="Manning J."/>
            <person name="Marabella R."/>
            <person name="Maru K."/>
            <person name="Matthews C."/>
            <person name="Mauceli E."/>
            <person name="Mccarthy M."/>
            <person name="Mcdonough S."/>
            <person name="Mcghee T."/>
            <person name="Meldrim J."/>
            <person name="Meneus L."/>
            <person name="Mesirov J."/>
            <person name="Mihalev A."/>
            <person name="Mihova T."/>
            <person name="Mikkelsen T."/>
            <person name="Mlenga V."/>
            <person name="Moru K."/>
            <person name="Mozes J."/>
            <person name="Mulrain L."/>
            <person name="Munson G."/>
            <person name="Naylor J."/>
            <person name="Newes C."/>
            <person name="Nguyen C."/>
            <person name="Nguyen N."/>
            <person name="Nguyen T."/>
            <person name="Nicol R."/>
            <person name="Nielsen C."/>
            <person name="Nizzari M."/>
            <person name="Norbu C."/>
            <person name="Norbu N."/>
            <person name="O'donnell P."/>
            <person name="Okoawo O."/>
            <person name="O'leary S."/>
            <person name="Omotosho B."/>
            <person name="O'neill K."/>
            <person name="Osman S."/>
            <person name="Parker S."/>
            <person name="Perrin D."/>
            <person name="Phunkhang P."/>
            <person name="Piqani B."/>
            <person name="Purcell S."/>
            <person name="Rachupka T."/>
            <person name="Ramasamy U."/>
            <person name="Rameau R."/>
            <person name="Ray V."/>
            <person name="Raymond C."/>
            <person name="Retta R."/>
            <person name="Richardson S."/>
            <person name="Rise C."/>
            <person name="Rodriguez J."/>
            <person name="Rogers J."/>
            <person name="Rogov P."/>
            <person name="Rutman M."/>
            <person name="Schupbach R."/>
            <person name="Seaman C."/>
            <person name="Settipalli S."/>
            <person name="Sharpe T."/>
            <person name="Sheridan J."/>
            <person name="Sherpa N."/>
            <person name="Shi J."/>
            <person name="Smirnov S."/>
            <person name="Smith C."/>
            <person name="Sougnez C."/>
            <person name="Spencer B."/>
            <person name="Stalker J."/>
            <person name="Stange-thomann N."/>
            <person name="Stavropoulos S."/>
            <person name="Stetson K."/>
            <person name="Stone C."/>
            <person name="Stone S."/>
            <person name="Stubbs M."/>
            <person name="Talamas J."/>
            <person name="Tchuinga P."/>
            <person name="Tenzing P."/>
            <person name="Tesfaye S."/>
            <person name="Theodore J."/>
            <person name="Thoulutsang Y."/>
            <person name="Topham K."/>
            <person name="Towey S."/>
            <person name="Tsamla T."/>
            <person name="Tsomo N."/>
            <person name="Vallee D."/>
            <person name="Vassiliev H."/>
            <person name="Venkataraman V."/>
            <person name="Vinson J."/>
            <person name="Vo A."/>
            <person name="Wade C."/>
            <person name="Wang S."/>
            <person name="Wangchuk T."/>
            <person name="Wangdi T."/>
            <person name="Whittaker C."/>
            <person name="Wilkinson J."/>
            <person name="Wu Y."/>
            <person name="Wyman D."/>
            <person name="Yadav S."/>
            <person name="Yang S."/>
            <person name="Yang X."/>
            <person name="Yeager S."/>
            <person name="Yee E."/>
            <person name="Young G."/>
            <person name="Zainoun J."/>
            <person name="Zembeck L."/>
            <person name="Zimmer A."/>
            <person name="Zody M."/>
            <person name="Lander E."/>
        </authorList>
    </citation>
    <scope>NUCLEOTIDE SEQUENCE [LARGE SCALE GENOMIC DNA]</scope>
</reference>
<dbReference type="Pfam" id="PF01284">
    <property type="entry name" value="MARVEL"/>
    <property type="match status" value="1"/>
</dbReference>
<evidence type="ECO:0000313" key="8">
    <source>
        <dbReference type="Ensembl" id="ENSCSAVP00000012359.1"/>
    </source>
</evidence>
<dbReference type="OMA" id="AADTSMI"/>
<dbReference type="Proteomes" id="UP000007875">
    <property type="component" value="Unassembled WGS sequence"/>
</dbReference>
<accession>H2Z447</accession>
<evidence type="ECO:0000256" key="6">
    <source>
        <dbReference type="SAM" id="Phobius"/>
    </source>
</evidence>
<proteinExistence type="predicted"/>
<organism evidence="8 9">
    <name type="scientific">Ciona savignyi</name>
    <name type="common">Pacific transparent sea squirt</name>
    <dbReference type="NCBI Taxonomy" id="51511"/>
    <lineage>
        <taxon>Eukaryota</taxon>
        <taxon>Metazoa</taxon>
        <taxon>Chordata</taxon>
        <taxon>Tunicata</taxon>
        <taxon>Ascidiacea</taxon>
        <taxon>Phlebobranchia</taxon>
        <taxon>Cionidae</taxon>
        <taxon>Ciona</taxon>
    </lineage>
</organism>
<reference evidence="8" key="2">
    <citation type="submission" date="2025-08" db="UniProtKB">
        <authorList>
            <consortium name="Ensembl"/>
        </authorList>
    </citation>
    <scope>IDENTIFICATION</scope>
</reference>
<evidence type="ECO:0000256" key="2">
    <source>
        <dbReference type="ARBA" id="ARBA00022692"/>
    </source>
</evidence>
<keyword evidence="4 5" id="KW-0472">Membrane</keyword>
<dbReference type="GeneTree" id="ENSGT00940000166637"/>
<feature type="domain" description="MARVEL" evidence="7">
    <location>
        <begin position="50"/>
        <end position="177"/>
    </location>
</feature>
<name>H2Z447_CIOSA</name>
<evidence type="ECO:0000313" key="9">
    <source>
        <dbReference type="Proteomes" id="UP000007875"/>
    </source>
</evidence>
<dbReference type="PROSITE" id="PS51225">
    <property type="entry name" value="MARVEL"/>
    <property type="match status" value="1"/>
</dbReference>
<sequence>MMEPEKYAHEDDFTAADTSMISSTSPYQPTTEPVSNRRLVFGGFILHLQYVKSLSGILKAVEILFSIIVAACVGSIVLCGTACGAAQFMQFVSISSIIMCTILYVVFTFGLHNKLDMIHWPLTELFDSIVSCILYIISSSVLAANSIFTVYQSATAFGFLSAILFAASVWFAYQQYKVDRAKRHPSIAHIEKLDENQENQELA</sequence>
<comment type="subcellular location">
    <subcellularLocation>
        <location evidence="1">Membrane</location>
        <topology evidence="1">Multi-pass membrane protein</topology>
    </subcellularLocation>
</comment>
<dbReference type="PANTHER" id="PTHR22776">
    <property type="entry name" value="MARVEL-CONTAINING POTENTIAL LIPID RAFT-ASSOCIATED PROTEIN"/>
    <property type="match status" value="1"/>
</dbReference>
<evidence type="ECO:0000256" key="3">
    <source>
        <dbReference type="ARBA" id="ARBA00022989"/>
    </source>
</evidence>
<keyword evidence="2 5" id="KW-0812">Transmembrane</keyword>
<dbReference type="PANTHER" id="PTHR22776:SF49">
    <property type="entry name" value="MARVEL DOMAIN-CONTAINING PROTEIN"/>
    <property type="match status" value="1"/>
</dbReference>
<dbReference type="InterPro" id="IPR050578">
    <property type="entry name" value="MARVEL-CKLF_proteins"/>
</dbReference>
<evidence type="ECO:0000259" key="7">
    <source>
        <dbReference type="PROSITE" id="PS51225"/>
    </source>
</evidence>
<protein>
    <recommendedName>
        <fullName evidence="7">MARVEL domain-containing protein</fullName>
    </recommendedName>
</protein>
<keyword evidence="3 6" id="KW-1133">Transmembrane helix</keyword>
<keyword evidence="9" id="KW-1185">Reference proteome</keyword>
<reference evidence="8" key="3">
    <citation type="submission" date="2025-09" db="UniProtKB">
        <authorList>
            <consortium name="Ensembl"/>
        </authorList>
    </citation>
    <scope>IDENTIFICATION</scope>
</reference>
<dbReference type="FunCoup" id="H2Z447">
    <property type="interactions" value="1"/>
</dbReference>
<dbReference type="Ensembl" id="ENSCSAVT00000012502.1">
    <property type="protein sequence ID" value="ENSCSAVP00000012359.1"/>
    <property type="gene ID" value="ENSCSAVG00000007268.1"/>
</dbReference>
<dbReference type="HOGENOM" id="CLU_104458_0_0_1"/>
<feature type="transmembrane region" description="Helical" evidence="6">
    <location>
        <begin position="154"/>
        <end position="173"/>
    </location>
</feature>
<feature type="transmembrane region" description="Helical" evidence="6">
    <location>
        <begin position="94"/>
        <end position="113"/>
    </location>
</feature>
<dbReference type="eggNOG" id="KOG4788">
    <property type="taxonomic scope" value="Eukaryota"/>
</dbReference>
<dbReference type="GO" id="GO:0016020">
    <property type="term" value="C:membrane"/>
    <property type="evidence" value="ECO:0007669"/>
    <property type="project" value="UniProtKB-SubCell"/>
</dbReference>